<comment type="caution">
    <text evidence="2">The sequence shown here is derived from an EMBL/GenBank/DDBJ whole genome shotgun (WGS) entry which is preliminary data.</text>
</comment>
<protein>
    <submittedName>
        <fullName evidence="2">Protein exordium-like 3</fullName>
    </submittedName>
</protein>
<gene>
    <name evidence="2" type="ORF">PHJA_001473700</name>
</gene>
<feature type="compositionally biased region" description="Low complexity" evidence="1">
    <location>
        <begin position="38"/>
        <end position="48"/>
    </location>
</feature>
<dbReference type="AlphaFoldDB" id="A0A830CBB0"/>
<name>A0A830CBB0_9LAMI</name>
<keyword evidence="3" id="KW-1185">Reference proteome</keyword>
<feature type="region of interest" description="Disordered" evidence="1">
    <location>
        <begin position="1"/>
        <end position="52"/>
    </location>
</feature>
<accession>A0A830CBB0</accession>
<dbReference type="EMBL" id="BMAC01000308">
    <property type="protein sequence ID" value="GFP93293.1"/>
    <property type="molecule type" value="Genomic_DNA"/>
</dbReference>
<evidence type="ECO:0000313" key="2">
    <source>
        <dbReference type="EMBL" id="GFP93293.1"/>
    </source>
</evidence>
<feature type="compositionally biased region" description="Polar residues" evidence="1">
    <location>
        <begin position="15"/>
        <end position="26"/>
    </location>
</feature>
<sequence>MPPKPITIYKPQPTPLSRTTLHNNGGDNPRPTPPPLLRRPGPLLAAQPRQHKTQLDRFSLRRVQIVRRLIRFSPIGIPHGPGPNPQHHRLPNLVRTMGRPAEGDHPRLHPLDLRRQTGTAVRRRVVENRPALHRPDRRQGHRDRHAQRGNGRRQLLPRKVPHAPLRAVRDQGGGLRCPPSGRRAGRLVPPADVG</sequence>
<reference evidence="2" key="1">
    <citation type="submission" date="2020-07" db="EMBL/GenBank/DDBJ databases">
        <title>Ethylene signaling mediates host invasion by parasitic plants.</title>
        <authorList>
            <person name="Yoshida S."/>
        </authorList>
    </citation>
    <scope>NUCLEOTIDE SEQUENCE</scope>
    <source>
        <strain evidence="2">Okayama</strain>
    </source>
</reference>
<feature type="compositionally biased region" description="Basic residues" evidence="1">
    <location>
        <begin position="139"/>
        <end position="161"/>
    </location>
</feature>
<feature type="region of interest" description="Disordered" evidence="1">
    <location>
        <begin position="126"/>
        <end position="194"/>
    </location>
</feature>
<proteinExistence type="predicted"/>
<evidence type="ECO:0000313" key="3">
    <source>
        <dbReference type="Proteomes" id="UP000653305"/>
    </source>
</evidence>
<evidence type="ECO:0000256" key="1">
    <source>
        <dbReference type="SAM" id="MobiDB-lite"/>
    </source>
</evidence>
<dbReference type="Proteomes" id="UP000653305">
    <property type="component" value="Unassembled WGS sequence"/>
</dbReference>
<organism evidence="2 3">
    <name type="scientific">Phtheirospermum japonicum</name>
    <dbReference type="NCBI Taxonomy" id="374723"/>
    <lineage>
        <taxon>Eukaryota</taxon>
        <taxon>Viridiplantae</taxon>
        <taxon>Streptophyta</taxon>
        <taxon>Embryophyta</taxon>
        <taxon>Tracheophyta</taxon>
        <taxon>Spermatophyta</taxon>
        <taxon>Magnoliopsida</taxon>
        <taxon>eudicotyledons</taxon>
        <taxon>Gunneridae</taxon>
        <taxon>Pentapetalae</taxon>
        <taxon>asterids</taxon>
        <taxon>lamiids</taxon>
        <taxon>Lamiales</taxon>
        <taxon>Orobanchaceae</taxon>
        <taxon>Orobanchaceae incertae sedis</taxon>
        <taxon>Phtheirospermum</taxon>
    </lineage>
</organism>